<evidence type="ECO:0000259" key="4">
    <source>
        <dbReference type="PROSITE" id="PS51387"/>
    </source>
</evidence>
<proteinExistence type="predicted"/>
<dbReference type="EMBL" id="CP000612">
    <property type="protein sequence ID" value="ABO50032.1"/>
    <property type="molecule type" value="Genomic_DNA"/>
</dbReference>
<dbReference type="PANTHER" id="PTHR42659:SF2">
    <property type="entry name" value="XANTHINE DEHYDROGENASE SUBUNIT C-RELATED"/>
    <property type="match status" value="1"/>
</dbReference>
<keyword evidence="1" id="KW-0285">Flavoprotein</keyword>
<dbReference type="Gene3D" id="3.30.43.10">
    <property type="entry name" value="Uridine Diphospho-n-acetylenolpyruvylglucosamine Reductase, domain 2"/>
    <property type="match status" value="1"/>
</dbReference>
<dbReference type="InterPro" id="IPR016169">
    <property type="entry name" value="FAD-bd_PCMH_sub2"/>
</dbReference>
<dbReference type="InterPro" id="IPR051312">
    <property type="entry name" value="Diverse_Substr_Oxidored"/>
</dbReference>
<organism evidence="5 6">
    <name type="scientific">Desulforamulus reducens (strain ATCC BAA-1160 / DSM 100696 / MI-1)</name>
    <name type="common">Desulfotomaculum reducens</name>
    <dbReference type="NCBI Taxonomy" id="349161"/>
    <lineage>
        <taxon>Bacteria</taxon>
        <taxon>Bacillati</taxon>
        <taxon>Bacillota</taxon>
        <taxon>Clostridia</taxon>
        <taxon>Eubacteriales</taxon>
        <taxon>Peptococcaceae</taxon>
        <taxon>Desulforamulus</taxon>
    </lineage>
</organism>
<dbReference type="HOGENOM" id="CLU_058050_0_1_9"/>
<dbReference type="PROSITE" id="PS51387">
    <property type="entry name" value="FAD_PCMH"/>
    <property type="match status" value="1"/>
</dbReference>
<dbReference type="PANTHER" id="PTHR42659">
    <property type="entry name" value="XANTHINE DEHYDROGENASE SUBUNIT C-RELATED"/>
    <property type="match status" value="1"/>
</dbReference>
<sequence length="287" mass="30387">MLKDYVLAKSVDDVLAELNTYAGKARIIAGGSDAMLDLNSGKLKTDCLIDITKIGELKKIDYMDGQIVIGAAVTHSEVKNSELIKTKAPLLSDASGSVGSLQIRNTATVVGNVLNAQPAADAAVALVALGAEAEIKDMTGTVYVPVEEMYAGVGKSTVDSTKQLVTAVKFSALVEGQGSAFVRLAQRGALALPMLNVAVVISLKEEKVEWVRIVMAPVAPKPIRARMAEKVLQNASVSEELIEEAARVACTEANPRNSALRGSAEYRKEVLEVLVKRALEQAISAAR</sequence>
<keyword evidence="6" id="KW-1185">Reference proteome</keyword>
<dbReference type="InterPro" id="IPR036683">
    <property type="entry name" value="CO_DH_flav_C_dom_sf"/>
</dbReference>
<dbReference type="GO" id="GO:0071949">
    <property type="term" value="F:FAD binding"/>
    <property type="evidence" value="ECO:0007669"/>
    <property type="project" value="InterPro"/>
</dbReference>
<evidence type="ECO:0000313" key="6">
    <source>
        <dbReference type="Proteomes" id="UP000001556"/>
    </source>
</evidence>
<evidence type="ECO:0000256" key="1">
    <source>
        <dbReference type="ARBA" id="ARBA00022630"/>
    </source>
</evidence>
<reference evidence="5 6" key="1">
    <citation type="submission" date="2007-03" db="EMBL/GenBank/DDBJ databases">
        <title>Complete sequence of Desulfotomaculum reducens MI-1.</title>
        <authorList>
            <consortium name="US DOE Joint Genome Institute"/>
            <person name="Copeland A."/>
            <person name="Lucas S."/>
            <person name="Lapidus A."/>
            <person name="Barry K."/>
            <person name="Detter J.C."/>
            <person name="Glavina del Rio T."/>
            <person name="Hammon N."/>
            <person name="Israni S."/>
            <person name="Dalin E."/>
            <person name="Tice H."/>
            <person name="Pitluck S."/>
            <person name="Sims D."/>
            <person name="Brettin T."/>
            <person name="Bruce D."/>
            <person name="Han C."/>
            <person name="Tapia R."/>
            <person name="Schmutz J."/>
            <person name="Larimer F."/>
            <person name="Land M."/>
            <person name="Hauser L."/>
            <person name="Kyrpides N."/>
            <person name="Kim E."/>
            <person name="Tebo B.M."/>
            <person name="Richardson P."/>
        </authorList>
    </citation>
    <scope>NUCLEOTIDE SEQUENCE [LARGE SCALE GENOMIC DNA]</scope>
    <source>
        <strain evidence="5 6">MI-1</strain>
    </source>
</reference>
<dbReference type="STRING" id="349161.Dred_1502"/>
<dbReference type="RefSeq" id="WP_011877848.1">
    <property type="nucleotide sequence ID" value="NC_009253.1"/>
</dbReference>
<dbReference type="Pfam" id="PF00941">
    <property type="entry name" value="FAD_binding_5"/>
    <property type="match status" value="1"/>
</dbReference>
<dbReference type="InterPro" id="IPR005107">
    <property type="entry name" value="CO_DH_flav_C"/>
</dbReference>
<dbReference type="Gene3D" id="3.30.465.10">
    <property type="match status" value="1"/>
</dbReference>
<protein>
    <submittedName>
        <fullName evidence="5">Molybdopterin dehydrogenase, FAD-binding protein</fullName>
    </submittedName>
</protein>
<dbReference type="InterPro" id="IPR016167">
    <property type="entry name" value="FAD-bd_PCMH_sub1"/>
</dbReference>
<accession>A4J4M9</accession>
<dbReference type="GO" id="GO:0016491">
    <property type="term" value="F:oxidoreductase activity"/>
    <property type="evidence" value="ECO:0007669"/>
    <property type="project" value="UniProtKB-KW"/>
</dbReference>
<dbReference type="Gene3D" id="3.30.390.50">
    <property type="entry name" value="CO dehydrogenase flavoprotein, C-terminal domain"/>
    <property type="match status" value="1"/>
</dbReference>
<evidence type="ECO:0000313" key="5">
    <source>
        <dbReference type="EMBL" id="ABO50032.1"/>
    </source>
</evidence>
<dbReference type="SUPFAM" id="SSF55447">
    <property type="entry name" value="CO dehydrogenase flavoprotein C-terminal domain-like"/>
    <property type="match status" value="1"/>
</dbReference>
<feature type="domain" description="FAD-binding PCMH-type" evidence="4">
    <location>
        <begin position="1"/>
        <end position="175"/>
    </location>
</feature>
<dbReference type="eggNOG" id="COG1319">
    <property type="taxonomic scope" value="Bacteria"/>
</dbReference>
<dbReference type="InterPro" id="IPR002346">
    <property type="entry name" value="Mopterin_DH_FAD-bd"/>
</dbReference>
<dbReference type="Proteomes" id="UP000001556">
    <property type="component" value="Chromosome"/>
</dbReference>
<dbReference type="AlphaFoldDB" id="A4J4M9"/>
<dbReference type="SUPFAM" id="SSF56176">
    <property type="entry name" value="FAD-binding/transporter-associated domain-like"/>
    <property type="match status" value="1"/>
</dbReference>
<dbReference type="InterPro" id="IPR016166">
    <property type="entry name" value="FAD-bd_PCMH"/>
</dbReference>
<dbReference type="SMART" id="SM01092">
    <property type="entry name" value="CO_deh_flav_C"/>
    <property type="match status" value="1"/>
</dbReference>
<gene>
    <name evidence="5" type="ordered locus">Dred_1502</name>
</gene>
<evidence type="ECO:0000256" key="3">
    <source>
        <dbReference type="ARBA" id="ARBA00023002"/>
    </source>
</evidence>
<dbReference type="KEGG" id="drm:Dred_1502"/>
<name>A4J4M9_DESRM</name>
<dbReference type="InterPro" id="IPR036318">
    <property type="entry name" value="FAD-bd_PCMH-like_sf"/>
</dbReference>
<dbReference type="Pfam" id="PF03450">
    <property type="entry name" value="CO_deh_flav_C"/>
    <property type="match status" value="1"/>
</dbReference>
<keyword evidence="3" id="KW-0560">Oxidoreductase</keyword>
<evidence type="ECO:0000256" key="2">
    <source>
        <dbReference type="ARBA" id="ARBA00022827"/>
    </source>
</evidence>
<keyword evidence="2" id="KW-0274">FAD</keyword>